<reference evidence="2 3" key="1">
    <citation type="submission" date="2019-01" db="EMBL/GenBank/DDBJ databases">
        <title>Sequencing of cultivated peanut Arachis hypogaea provides insights into genome evolution and oil improvement.</title>
        <authorList>
            <person name="Chen X."/>
        </authorList>
    </citation>
    <scope>NUCLEOTIDE SEQUENCE [LARGE SCALE GENOMIC DNA]</scope>
    <source>
        <strain evidence="3">cv. Fuhuasheng</strain>
        <tissue evidence="2">Leaves</tissue>
    </source>
</reference>
<feature type="region of interest" description="Disordered" evidence="1">
    <location>
        <begin position="103"/>
        <end position="135"/>
    </location>
</feature>
<keyword evidence="3" id="KW-1185">Reference proteome</keyword>
<dbReference type="STRING" id="3818.A0A445DMG9"/>
<dbReference type="AlphaFoldDB" id="A0A445DMG9"/>
<proteinExistence type="predicted"/>
<evidence type="ECO:0000313" key="3">
    <source>
        <dbReference type="Proteomes" id="UP000289738"/>
    </source>
</evidence>
<evidence type="ECO:0000256" key="1">
    <source>
        <dbReference type="SAM" id="MobiDB-lite"/>
    </source>
</evidence>
<protein>
    <submittedName>
        <fullName evidence="2">Uncharacterized protein</fullName>
    </submittedName>
</protein>
<sequence length="135" mass="15219">MERRLLKWKQPGNKFERYTGIHPSDRNLLFRGLRWRMARSGLASFMIVGNKLVFIKNPSSYLKNKQPKEASMADTEIDSCHRKSHLSVKSHVNGLMKGSMAWLTSSRSSNDKKTSSKQESSVPSPSPSSSFSSLS</sequence>
<name>A0A445DMG9_ARAHY</name>
<evidence type="ECO:0000313" key="2">
    <source>
        <dbReference type="EMBL" id="RYR64421.1"/>
    </source>
</evidence>
<dbReference type="Proteomes" id="UP000289738">
    <property type="component" value="Chromosome A03"/>
</dbReference>
<comment type="caution">
    <text evidence="2">The sequence shown here is derived from an EMBL/GenBank/DDBJ whole genome shotgun (WGS) entry which is preliminary data.</text>
</comment>
<gene>
    <name evidence="2" type="ORF">Ahy_A03g010528</name>
</gene>
<accession>A0A445DMG9</accession>
<dbReference type="EMBL" id="SDMP01000003">
    <property type="protein sequence ID" value="RYR64421.1"/>
    <property type="molecule type" value="Genomic_DNA"/>
</dbReference>
<organism evidence="2 3">
    <name type="scientific">Arachis hypogaea</name>
    <name type="common">Peanut</name>
    <dbReference type="NCBI Taxonomy" id="3818"/>
    <lineage>
        <taxon>Eukaryota</taxon>
        <taxon>Viridiplantae</taxon>
        <taxon>Streptophyta</taxon>
        <taxon>Embryophyta</taxon>
        <taxon>Tracheophyta</taxon>
        <taxon>Spermatophyta</taxon>
        <taxon>Magnoliopsida</taxon>
        <taxon>eudicotyledons</taxon>
        <taxon>Gunneridae</taxon>
        <taxon>Pentapetalae</taxon>
        <taxon>rosids</taxon>
        <taxon>fabids</taxon>
        <taxon>Fabales</taxon>
        <taxon>Fabaceae</taxon>
        <taxon>Papilionoideae</taxon>
        <taxon>50 kb inversion clade</taxon>
        <taxon>dalbergioids sensu lato</taxon>
        <taxon>Dalbergieae</taxon>
        <taxon>Pterocarpus clade</taxon>
        <taxon>Arachis</taxon>
    </lineage>
</organism>
<feature type="compositionally biased region" description="Low complexity" evidence="1">
    <location>
        <begin position="117"/>
        <end position="135"/>
    </location>
</feature>